<organism evidence="1 2">
    <name type="scientific">Trichogramma kaykai</name>
    <dbReference type="NCBI Taxonomy" id="54128"/>
    <lineage>
        <taxon>Eukaryota</taxon>
        <taxon>Metazoa</taxon>
        <taxon>Ecdysozoa</taxon>
        <taxon>Arthropoda</taxon>
        <taxon>Hexapoda</taxon>
        <taxon>Insecta</taxon>
        <taxon>Pterygota</taxon>
        <taxon>Neoptera</taxon>
        <taxon>Endopterygota</taxon>
        <taxon>Hymenoptera</taxon>
        <taxon>Apocrita</taxon>
        <taxon>Proctotrupomorpha</taxon>
        <taxon>Chalcidoidea</taxon>
        <taxon>Trichogrammatidae</taxon>
        <taxon>Trichogramma</taxon>
    </lineage>
</organism>
<keyword evidence="2" id="KW-1185">Reference proteome</keyword>
<dbReference type="EMBL" id="JBJJXI010000061">
    <property type="protein sequence ID" value="KAL3397775.1"/>
    <property type="molecule type" value="Genomic_DNA"/>
</dbReference>
<dbReference type="Proteomes" id="UP001627154">
    <property type="component" value="Unassembled WGS sequence"/>
</dbReference>
<dbReference type="AlphaFoldDB" id="A0ABD2WXZ3"/>
<evidence type="ECO:0000313" key="2">
    <source>
        <dbReference type="Proteomes" id="UP001627154"/>
    </source>
</evidence>
<comment type="caution">
    <text evidence="1">The sequence shown here is derived from an EMBL/GenBank/DDBJ whole genome shotgun (WGS) entry which is preliminary data.</text>
</comment>
<name>A0ABD2WXZ3_9HYME</name>
<proteinExistence type="predicted"/>
<accession>A0ABD2WXZ3</accession>
<protein>
    <submittedName>
        <fullName evidence="1">Uncharacterized protein</fullName>
    </submittedName>
</protein>
<reference evidence="1 2" key="1">
    <citation type="journal article" date="2024" name="bioRxiv">
        <title>A reference genome for Trichogramma kaykai: A tiny desert-dwelling parasitoid wasp with competing sex-ratio distorters.</title>
        <authorList>
            <person name="Culotta J."/>
            <person name="Lindsey A.R."/>
        </authorList>
    </citation>
    <scope>NUCLEOTIDE SEQUENCE [LARGE SCALE GENOMIC DNA]</scope>
    <source>
        <strain evidence="1 2">KSX58</strain>
    </source>
</reference>
<gene>
    <name evidence="1" type="ORF">TKK_008524</name>
</gene>
<sequence length="107" mass="12326">MESSDLISYSVRVKKEPSDVSPSKNICEIIDEKPDLQNLPFPPKNSQTHILQKCDKSRESELDDELEIVVKCEDVKPCIDLFRVKKINDDFPNHLKNVKDSNDKNLN</sequence>
<evidence type="ECO:0000313" key="1">
    <source>
        <dbReference type="EMBL" id="KAL3397775.1"/>
    </source>
</evidence>